<proteinExistence type="predicted"/>
<accession>A0A0D7BDP4</accession>
<gene>
    <name evidence="1" type="ORF">CYLTODRAFT_265126</name>
</gene>
<name>A0A0D7BDP4_9AGAR</name>
<evidence type="ECO:0000313" key="2">
    <source>
        <dbReference type="Proteomes" id="UP000054007"/>
    </source>
</evidence>
<organism evidence="1 2">
    <name type="scientific">Cylindrobasidium torrendii FP15055 ss-10</name>
    <dbReference type="NCBI Taxonomy" id="1314674"/>
    <lineage>
        <taxon>Eukaryota</taxon>
        <taxon>Fungi</taxon>
        <taxon>Dikarya</taxon>
        <taxon>Basidiomycota</taxon>
        <taxon>Agaricomycotina</taxon>
        <taxon>Agaricomycetes</taxon>
        <taxon>Agaricomycetidae</taxon>
        <taxon>Agaricales</taxon>
        <taxon>Marasmiineae</taxon>
        <taxon>Physalacriaceae</taxon>
        <taxon>Cylindrobasidium</taxon>
    </lineage>
</organism>
<sequence>MVVCASIIPYEARLVILKRIQSIPTLSKSVALCGRLLVAVASEERRWKVTYICKIKATRYHASYSTRRTLWAGLTGKS</sequence>
<keyword evidence="2" id="KW-1185">Reference proteome</keyword>
<reference evidence="1 2" key="1">
    <citation type="journal article" date="2015" name="Fungal Genet. Biol.">
        <title>Evolution of novel wood decay mechanisms in Agaricales revealed by the genome sequences of Fistulina hepatica and Cylindrobasidium torrendii.</title>
        <authorList>
            <person name="Floudas D."/>
            <person name="Held B.W."/>
            <person name="Riley R."/>
            <person name="Nagy L.G."/>
            <person name="Koehler G."/>
            <person name="Ransdell A.S."/>
            <person name="Younus H."/>
            <person name="Chow J."/>
            <person name="Chiniquy J."/>
            <person name="Lipzen A."/>
            <person name="Tritt A."/>
            <person name="Sun H."/>
            <person name="Haridas S."/>
            <person name="LaButti K."/>
            <person name="Ohm R.A."/>
            <person name="Kues U."/>
            <person name="Blanchette R.A."/>
            <person name="Grigoriev I.V."/>
            <person name="Minto R.E."/>
            <person name="Hibbett D.S."/>
        </authorList>
    </citation>
    <scope>NUCLEOTIDE SEQUENCE [LARGE SCALE GENOMIC DNA]</scope>
    <source>
        <strain evidence="1 2">FP15055 ss-10</strain>
    </source>
</reference>
<dbReference type="Proteomes" id="UP000054007">
    <property type="component" value="Unassembled WGS sequence"/>
</dbReference>
<dbReference type="AlphaFoldDB" id="A0A0D7BDP4"/>
<protein>
    <submittedName>
        <fullName evidence="1">Uncharacterized protein</fullName>
    </submittedName>
</protein>
<dbReference type="EMBL" id="KN880506">
    <property type="protein sequence ID" value="KIY68264.1"/>
    <property type="molecule type" value="Genomic_DNA"/>
</dbReference>
<evidence type="ECO:0000313" key="1">
    <source>
        <dbReference type="EMBL" id="KIY68264.1"/>
    </source>
</evidence>